<keyword evidence="2" id="KW-1185">Reference proteome</keyword>
<dbReference type="EMBL" id="CP000878">
    <property type="protein sequence ID" value="ABX08145.1"/>
    <property type="molecule type" value="Genomic_DNA"/>
</dbReference>
<gene>
    <name evidence="1" type="ordered locus">P9211_02141</name>
</gene>
<dbReference type="STRING" id="93059.P9211_02141"/>
<dbReference type="Proteomes" id="UP000000788">
    <property type="component" value="Chromosome"/>
</dbReference>
<accession>A9BDF9</accession>
<dbReference type="OrthoDB" id="507769at2"/>
<name>A9BDF9_PROM4</name>
<reference evidence="1 2" key="1">
    <citation type="journal article" date="2007" name="PLoS Genet.">
        <title>Patterns and implications of gene gain and loss in the evolution of Prochlorococcus.</title>
        <authorList>
            <person name="Kettler G.C."/>
            <person name="Martiny A.C."/>
            <person name="Huang K."/>
            <person name="Zucker J."/>
            <person name="Coleman M.L."/>
            <person name="Rodrigue S."/>
            <person name="Chen F."/>
            <person name="Lapidus A."/>
            <person name="Ferriera S."/>
            <person name="Johnson J."/>
            <person name="Steglich C."/>
            <person name="Church G.M."/>
            <person name="Richardson P."/>
            <person name="Chisholm S.W."/>
        </authorList>
    </citation>
    <scope>NUCLEOTIDE SEQUENCE [LARGE SCALE GENOMIC DNA]</scope>
    <source>
        <strain evidence="2">MIT 9211</strain>
    </source>
</reference>
<sequence length="195" mass="21856">MSTDIAITLKQEYQDFLKRFPNAEWTIKPGKKLKDNRESLNLSIRSEKKLNNQTYLLEAKQKLAFTKEGNRIIRKEILSEYSILRALKSPLQISLNIPDIVLTGTNYDIDIILEKPLKDGIIAGGLIAIEPGRITNEEFPQMPLMPTESGGLFKSAQSPLNPGIQQWAALIAHPDGLIAITKRVKIVSNPDELIP</sequence>
<dbReference type="eggNOG" id="ENOG5033PYU">
    <property type="taxonomic scope" value="Bacteria"/>
</dbReference>
<dbReference type="RefSeq" id="WP_012194770.1">
    <property type="nucleotide sequence ID" value="NC_009976.1"/>
</dbReference>
<evidence type="ECO:0000313" key="2">
    <source>
        <dbReference type="Proteomes" id="UP000000788"/>
    </source>
</evidence>
<proteinExistence type="predicted"/>
<protein>
    <submittedName>
        <fullName evidence="1">Uncharacterized protein</fullName>
    </submittedName>
</protein>
<dbReference type="HOGENOM" id="CLU_074052_1_0_3"/>
<dbReference type="KEGG" id="pmj:P9211_02141"/>
<evidence type="ECO:0000313" key="1">
    <source>
        <dbReference type="EMBL" id="ABX08145.1"/>
    </source>
</evidence>
<organism evidence="1 2">
    <name type="scientific">Prochlorococcus marinus (strain MIT 9211)</name>
    <dbReference type="NCBI Taxonomy" id="93059"/>
    <lineage>
        <taxon>Bacteria</taxon>
        <taxon>Bacillati</taxon>
        <taxon>Cyanobacteriota</taxon>
        <taxon>Cyanophyceae</taxon>
        <taxon>Synechococcales</taxon>
        <taxon>Prochlorococcaceae</taxon>
        <taxon>Prochlorococcus</taxon>
    </lineage>
</organism>
<dbReference type="AlphaFoldDB" id="A9BDF9"/>